<dbReference type="HOGENOM" id="CLU_1577412_0_0_11"/>
<dbReference type="eggNOG" id="ENOG5033F3W">
    <property type="taxonomic scope" value="Bacteria"/>
</dbReference>
<dbReference type="PATRIC" id="fig|864564.6.peg.439"/>
<feature type="compositionally biased region" description="Polar residues" evidence="1">
    <location>
        <begin position="64"/>
        <end position="78"/>
    </location>
</feature>
<accession>E6K2N0</accession>
<evidence type="ECO:0000313" key="4">
    <source>
        <dbReference type="Proteomes" id="UP000004946"/>
    </source>
</evidence>
<keyword evidence="2" id="KW-0812">Transmembrane</keyword>
<evidence type="ECO:0000256" key="2">
    <source>
        <dbReference type="SAM" id="Phobius"/>
    </source>
</evidence>
<keyword evidence="2" id="KW-1133">Transmembrane helix</keyword>
<dbReference type="RefSeq" id="WP_006289767.1">
    <property type="nucleotide sequence ID" value="NZ_AP012333.1"/>
</dbReference>
<feature type="region of interest" description="Disordered" evidence="1">
    <location>
        <begin position="64"/>
        <end position="189"/>
    </location>
</feature>
<keyword evidence="4" id="KW-1185">Reference proteome</keyword>
<organism evidence="3 4">
    <name type="scientific">Parascardovia denticolens DSM 10105 = JCM 12538</name>
    <dbReference type="NCBI Taxonomy" id="864564"/>
    <lineage>
        <taxon>Bacteria</taxon>
        <taxon>Bacillati</taxon>
        <taxon>Actinomycetota</taxon>
        <taxon>Actinomycetes</taxon>
        <taxon>Bifidobacteriales</taxon>
        <taxon>Bifidobacteriaceae</taxon>
        <taxon>Parascardovia</taxon>
    </lineage>
</organism>
<feature type="compositionally biased region" description="Polar residues" evidence="1">
    <location>
        <begin position="128"/>
        <end position="142"/>
    </location>
</feature>
<gene>
    <name evidence="3" type="ORF">HMPREF0620_1269</name>
</gene>
<feature type="transmembrane region" description="Helical" evidence="2">
    <location>
        <begin position="6"/>
        <end position="31"/>
    </location>
</feature>
<dbReference type="EMBL" id="AEON01000002">
    <property type="protein sequence ID" value="EFT82584.1"/>
    <property type="molecule type" value="Genomic_DNA"/>
</dbReference>
<dbReference type="Proteomes" id="UP000004946">
    <property type="component" value="Chromosome"/>
</dbReference>
<sequence length="189" mass="20973">MKPETWHTIAVVFFCLAAVLLLATVLLFFLLKIPAVHDFLTGKTAEKEISRLRHSRYELWRSQETGGSWDSGQASASAPGQGESDRIDIRLSPSSSPFSYAAKPTDSVYSAAPQAQVEARGEDEKSEAQTVIRQVPLSSLNQRRGDESETMIRPQADESQTLIRQRGRHVDPQELSEKDGSEDKSGEEQ</sequence>
<protein>
    <submittedName>
        <fullName evidence="3">Uncharacterized protein</fullName>
    </submittedName>
</protein>
<evidence type="ECO:0000256" key="1">
    <source>
        <dbReference type="SAM" id="MobiDB-lite"/>
    </source>
</evidence>
<name>E6K2N0_PARDN</name>
<dbReference type="AlphaFoldDB" id="E6K2N0"/>
<comment type="caution">
    <text evidence="3">The sequence shown here is derived from an EMBL/GenBank/DDBJ whole genome shotgun (WGS) entry which is preliminary data.</text>
</comment>
<dbReference type="KEGG" id="pdo:PSDT_0398"/>
<proteinExistence type="predicted"/>
<evidence type="ECO:0000313" key="3">
    <source>
        <dbReference type="EMBL" id="EFT82584.1"/>
    </source>
</evidence>
<reference evidence="3 4" key="1">
    <citation type="submission" date="2010-12" db="EMBL/GenBank/DDBJ databases">
        <authorList>
            <person name="Muzny D."/>
            <person name="Qin X."/>
            <person name="Buhay C."/>
            <person name="Dugan-Rocha S."/>
            <person name="Ding Y."/>
            <person name="Chen G."/>
            <person name="Hawes A."/>
            <person name="Holder M."/>
            <person name="Jhangiani S."/>
            <person name="Johnson A."/>
            <person name="Khan Z."/>
            <person name="Li Z."/>
            <person name="Liu W."/>
            <person name="Liu X."/>
            <person name="Perez L."/>
            <person name="Shen H."/>
            <person name="Wang Q."/>
            <person name="Watt J."/>
            <person name="Xi L."/>
            <person name="Xin Y."/>
            <person name="Zhou J."/>
            <person name="Deng J."/>
            <person name="Jiang H."/>
            <person name="Liu Y."/>
            <person name="Qu J."/>
            <person name="Song X.-Z."/>
            <person name="Zhang L."/>
            <person name="Villasana D."/>
            <person name="Johnson A."/>
            <person name="Liu J."/>
            <person name="Liyanage D."/>
            <person name="Lorensuhewa L."/>
            <person name="Robinson T."/>
            <person name="Song A."/>
            <person name="Song B.-B."/>
            <person name="Dinh H."/>
            <person name="Thornton R."/>
            <person name="Coyle M."/>
            <person name="Francisco L."/>
            <person name="Jackson L."/>
            <person name="Javaid M."/>
            <person name="Korchina V."/>
            <person name="Kovar C."/>
            <person name="Mata R."/>
            <person name="Mathew T."/>
            <person name="Ngo R."/>
            <person name="Nguyen L."/>
            <person name="Nguyen N."/>
            <person name="Okwuonu G."/>
            <person name="Ongeri F."/>
            <person name="Pham C."/>
            <person name="Simmons D."/>
            <person name="Wilczek-Boney K."/>
            <person name="Hale W."/>
            <person name="Jakkamsetti A."/>
            <person name="Pham P."/>
            <person name="Ruth R."/>
            <person name="San Lucas F."/>
            <person name="Warren J."/>
            <person name="Zhang J."/>
            <person name="Zhao Z."/>
            <person name="Zhou C."/>
            <person name="Zhu D."/>
            <person name="Lee S."/>
            <person name="Bess C."/>
            <person name="Blankenburg K."/>
            <person name="Forbes L."/>
            <person name="Fu Q."/>
            <person name="Gubbala S."/>
            <person name="Hirani K."/>
            <person name="Jayaseelan J.C."/>
            <person name="Lara F."/>
            <person name="Munidasa M."/>
            <person name="Palculict T."/>
            <person name="Patil S."/>
            <person name="Pu L.-L."/>
            <person name="Saada N."/>
            <person name="Tang L."/>
            <person name="Weissenberger G."/>
            <person name="Zhu Y."/>
            <person name="Hemphill L."/>
            <person name="Shang Y."/>
            <person name="Youmans B."/>
            <person name="Ayvaz T."/>
            <person name="Ross M."/>
            <person name="Santibanez J."/>
            <person name="Aqrawi P."/>
            <person name="Gross S."/>
            <person name="Joshi V."/>
            <person name="Fowler G."/>
            <person name="Nazareth L."/>
            <person name="Reid J."/>
            <person name="Worley K."/>
            <person name="Petrosino J."/>
            <person name="Highlander S."/>
            <person name="Gibbs R."/>
        </authorList>
    </citation>
    <scope>NUCLEOTIDE SEQUENCE [LARGE SCALE GENOMIC DNA]</scope>
    <source>
        <strain evidence="3 4">DSM 10105</strain>
    </source>
</reference>
<keyword evidence="2" id="KW-0472">Membrane</keyword>
<feature type="compositionally biased region" description="Basic and acidic residues" evidence="1">
    <location>
        <begin position="168"/>
        <end position="189"/>
    </location>
</feature>